<dbReference type="EMBL" id="BAABAL010000019">
    <property type="protein sequence ID" value="GAA4026480.1"/>
    <property type="molecule type" value="Genomic_DNA"/>
</dbReference>
<evidence type="ECO:0000313" key="2">
    <source>
        <dbReference type="Proteomes" id="UP001501747"/>
    </source>
</evidence>
<comment type="caution">
    <text evidence="1">The sequence shown here is derived from an EMBL/GenBank/DDBJ whole genome shotgun (WGS) entry which is preliminary data.</text>
</comment>
<organism evidence="1 2">
    <name type="scientific">Allokutzneria multivorans</name>
    <dbReference type="NCBI Taxonomy" id="1142134"/>
    <lineage>
        <taxon>Bacteria</taxon>
        <taxon>Bacillati</taxon>
        <taxon>Actinomycetota</taxon>
        <taxon>Actinomycetes</taxon>
        <taxon>Pseudonocardiales</taxon>
        <taxon>Pseudonocardiaceae</taxon>
        <taxon>Allokutzneria</taxon>
    </lineage>
</organism>
<accession>A0ABP7THM8</accession>
<evidence type="ECO:0000313" key="1">
    <source>
        <dbReference type="EMBL" id="GAA4026480.1"/>
    </source>
</evidence>
<name>A0ABP7THM8_9PSEU</name>
<evidence type="ECO:0008006" key="3">
    <source>
        <dbReference type="Google" id="ProtNLM"/>
    </source>
</evidence>
<dbReference type="RefSeq" id="WP_344881835.1">
    <property type="nucleotide sequence ID" value="NZ_BAABAL010000019.1"/>
</dbReference>
<gene>
    <name evidence="1" type="ORF">GCM10022247_59120</name>
</gene>
<sequence>MTLDAVTPVVGRADTRSIAEIDDPELLAALRTGPFSEALRVAIRRSGLALERVQSRLLTRGVRVSLATLSYWQRGRSRPERIESLKAVELLEEVLRLPPNSLLNLLGPRRPRGRWQAGAPRPLTFDRLWPDHWALESVLEEAASGRLNEHVTGLTIRDQYWIGADRTERRVVTSQVLRAERDGVDRVVAIFRGDDPDQQIPSVITVQYGELGRVWSDDDSGFLVFEILFDRMLDRGETTVVEYEIVFPEGGAVALSSDRRARYPVREYLLQVHFDPTAVPRRVFEFSRHNAQTPDHMRNELLLGRSGMVHSLHSECVPGVHGISWEW</sequence>
<reference evidence="2" key="1">
    <citation type="journal article" date="2019" name="Int. J. Syst. Evol. Microbiol.">
        <title>The Global Catalogue of Microorganisms (GCM) 10K type strain sequencing project: providing services to taxonomists for standard genome sequencing and annotation.</title>
        <authorList>
            <consortium name="The Broad Institute Genomics Platform"/>
            <consortium name="The Broad Institute Genome Sequencing Center for Infectious Disease"/>
            <person name="Wu L."/>
            <person name="Ma J."/>
        </authorList>
    </citation>
    <scope>NUCLEOTIDE SEQUENCE [LARGE SCALE GENOMIC DNA]</scope>
    <source>
        <strain evidence="2">JCM 17342</strain>
    </source>
</reference>
<proteinExistence type="predicted"/>
<dbReference type="Proteomes" id="UP001501747">
    <property type="component" value="Unassembled WGS sequence"/>
</dbReference>
<protein>
    <recommendedName>
        <fullName evidence="3">XRE family transcriptional regulator</fullName>
    </recommendedName>
</protein>
<keyword evidence="2" id="KW-1185">Reference proteome</keyword>